<evidence type="ECO:0000256" key="6">
    <source>
        <dbReference type="ARBA" id="ARBA00022676"/>
    </source>
</evidence>
<dbReference type="CDD" id="cd01572">
    <property type="entry name" value="QPRTase"/>
    <property type="match status" value="1"/>
</dbReference>
<dbReference type="Pfam" id="PF02749">
    <property type="entry name" value="QRPTase_N"/>
    <property type="match status" value="1"/>
</dbReference>
<dbReference type="PANTHER" id="PTHR32179:SF3">
    <property type="entry name" value="NICOTINATE-NUCLEOTIDE PYROPHOSPHORYLASE [CARBOXYLATING]"/>
    <property type="match status" value="1"/>
</dbReference>
<dbReference type="EMBL" id="CP019454">
    <property type="protein sequence ID" value="AUW93368.1"/>
    <property type="molecule type" value="Genomic_DNA"/>
</dbReference>
<evidence type="ECO:0000256" key="10">
    <source>
        <dbReference type="PIRNR" id="PIRNR006250"/>
    </source>
</evidence>
<feature type="domain" description="Quinolinate phosphoribosyl transferase C-terminal" evidence="11">
    <location>
        <begin position="109"/>
        <end position="274"/>
    </location>
</feature>
<dbReference type="SUPFAM" id="SSF54675">
    <property type="entry name" value="Nicotinate/Quinolinate PRTase N-terminal domain-like"/>
    <property type="match status" value="1"/>
</dbReference>
<evidence type="ECO:0000313" key="13">
    <source>
        <dbReference type="EMBL" id="AUW93368.1"/>
    </source>
</evidence>
<evidence type="ECO:0000259" key="12">
    <source>
        <dbReference type="Pfam" id="PF02749"/>
    </source>
</evidence>
<evidence type="ECO:0000256" key="3">
    <source>
        <dbReference type="ARBA" id="ARBA00009400"/>
    </source>
</evidence>
<comment type="function">
    <text evidence="1">Involved in the catabolism of quinolinic acid (QA).</text>
</comment>
<evidence type="ECO:0000313" key="14">
    <source>
        <dbReference type="Proteomes" id="UP000325292"/>
    </source>
</evidence>
<dbReference type="InterPro" id="IPR013785">
    <property type="entry name" value="Aldolase_TIM"/>
</dbReference>
<dbReference type="Gene3D" id="3.20.20.70">
    <property type="entry name" value="Aldolase class I"/>
    <property type="match status" value="1"/>
</dbReference>
<accession>A0ABM6RPM7</accession>
<dbReference type="Pfam" id="PF01729">
    <property type="entry name" value="QRPTase_C"/>
    <property type="match status" value="1"/>
</dbReference>
<dbReference type="InterPro" id="IPR037128">
    <property type="entry name" value="Quinolinate_PRibosylTase_N_sf"/>
</dbReference>
<reference evidence="13 14" key="1">
    <citation type="journal article" date="2019" name="Sci. Rep.">
        <title>Sulfobacillus thermotolerans: new insights into resistance and metabolic capacities of acidophilic chemolithotrophs.</title>
        <authorList>
            <person name="Panyushkina A.E."/>
            <person name="Babenko V.V."/>
            <person name="Nikitina A.S."/>
            <person name="Selezneva O.V."/>
            <person name="Tsaplina I.A."/>
            <person name="Letarova M.A."/>
            <person name="Kostryukova E.S."/>
            <person name="Letarov A.V."/>
        </authorList>
    </citation>
    <scope>NUCLEOTIDE SEQUENCE [LARGE SCALE GENOMIC DNA]</scope>
    <source>
        <strain evidence="13 14">Kr1</strain>
    </source>
</reference>
<comment type="pathway">
    <text evidence="2">Cofactor biosynthesis; NAD(+) biosynthesis; nicotinate D-ribonucleotide from quinolinate: step 1/1.</text>
</comment>
<evidence type="ECO:0000256" key="9">
    <source>
        <dbReference type="ARBA" id="ARBA00047445"/>
    </source>
</evidence>
<dbReference type="InterPro" id="IPR027277">
    <property type="entry name" value="NadC/ModD"/>
</dbReference>
<proteinExistence type="inferred from homology"/>
<evidence type="ECO:0000256" key="5">
    <source>
        <dbReference type="ARBA" id="ARBA00022642"/>
    </source>
</evidence>
<evidence type="ECO:0000256" key="1">
    <source>
        <dbReference type="ARBA" id="ARBA00003237"/>
    </source>
</evidence>
<evidence type="ECO:0000256" key="8">
    <source>
        <dbReference type="ARBA" id="ARBA00033102"/>
    </source>
</evidence>
<dbReference type="NCBIfam" id="TIGR00078">
    <property type="entry name" value="nadC"/>
    <property type="match status" value="1"/>
</dbReference>
<keyword evidence="14" id="KW-1185">Reference proteome</keyword>
<evidence type="ECO:0000256" key="2">
    <source>
        <dbReference type="ARBA" id="ARBA00004893"/>
    </source>
</evidence>
<keyword evidence="5" id="KW-0662">Pyridine nucleotide biosynthesis</keyword>
<comment type="catalytic activity">
    <reaction evidence="9">
        <text>nicotinate beta-D-ribonucleotide + CO2 + diphosphate = quinolinate + 5-phospho-alpha-D-ribose 1-diphosphate + 2 H(+)</text>
        <dbReference type="Rhea" id="RHEA:12733"/>
        <dbReference type="ChEBI" id="CHEBI:15378"/>
        <dbReference type="ChEBI" id="CHEBI:16526"/>
        <dbReference type="ChEBI" id="CHEBI:29959"/>
        <dbReference type="ChEBI" id="CHEBI:33019"/>
        <dbReference type="ChEBI" id="CHEBI:57502"/>
        <dbReference type="ChEBI" id="CHEBI:58017"/>
        <dbReference type="EC" id="2.4.2.19"/>
    </reaction>
</comment>
<evidence type="ECO:0000256" key="7">
    <source>
        <dbReference type="ARBA" id="ARBA00022679"/>
    </source>
</evidence>
<dbReference type="Gene3D" id="3.90.1170.20">
    <property type="entry name" value="Quinolinate phosphoribosyl transferase, N-terminal domain"/>
    <property type="match status" value="1"/>
</dbReference>
<dbReference type="InterPro" id="IPR002638">
    <property type="entry name" value="Quinolinate_PRibosylTrfase_C"/>
</dbReference>
<dbReference type="EC" id="2.4.2.19" evidence="4"/>
<dbReference type="PANTHER" id="PTHR32179">
    <property type="entry name" value="NICOTINATE-NUCLEOTIDE PYROPHOSPHORYLASE [CARBOXYLATING]"/>
    <property type="match status" value="1"/>
</dbReference>
<gene>
    <name evidence="13" type="ORF">BXT84_04870</name>
</gene>
<keyword evidence="6 10" id="KW-0328">Glycosyltransferase</keyword>
<dbReference type="PIRSF" id="PIRSF006250">
    <property type="entry name" value="NadC_ModD"/>
    <property type="match status" value="1"/>
</dbReference>
<dbReference type="SUPFAM" id="SSF51690">
    <property type="entry name" value="Nicotinate/Quinolinate PRTase C-terminal domain-like"/>
    <property type="match status" value="1"/>
</dbReference>
<sequence length="279" mass="29933">MEAWSWNRLARLGLEEDVGAGDITTELTIPPHRTGRVLVKSRQPLVVCGLPILKAVYDQLSHDVTITLYSQDGENHQTDAVLAEIEGPARALLTGERTALNVLTWLSSIATATQLAVQAVQGLPVTILDTRKTRPGQRLWEKYAVRTGGGTNHRQGLYDAILIKDNHIAAMGGITAAVSHVKQHASHVLFVEAEADMLSQIPLLLAAGVDGILLDNMPLTMLAQAVAMIDHRVFVEASGGIGPDQVRAVAETGVDAVSLGYLTHSAPHVDIGMDWEALS</sequence>
<keyword evidence="7 10" id="KW-0808">Transferase</keyword>
<feature type="domain" description="Quinolinate phosphoribosyl transferase N-terminal" evidence="12">
    <location>
        <begin position="22"/>
        <end position="107"/>
    </location>
</feature>
<name>A0ABM6RPM7_9FIRM</name>
<dbReference type="InterPro" id="IPR036068">
    <property type="entry name" value="Nicotinate_pribotase-like_C"/>
</dbReference>
<dbReference type="Proteomes" id="UP000325292">
    <property type="component" value="Chromosome"/>
</dbReference>
<dbReference type="InterPro" id="IPR022412">
    <property type="entry name" value="Quinolinate_PRibosylTrfase_N"/>
</dbReference>
<dbReference type="InterPro" id="IPR004393">
    <property type="entry name" value="NadC"/>
</dbReference>
<comment type="similarity">
    <text evidence="3 10">Belongs to the NadC/ModD family.</text>
</comment>
<organism evidence="13 14">
    <name type="scientific">Sulfobacillus thermotolerans</name>
    <dbReference type="NCBI Taxonomy" id="338644"/>
    <lineage>
        <taxon>Bacteria</taxon>
        <taxon>Bacillati</taxon>
        <taxon>Bacillota</taxon>
        <taxon>Clostridia</taxon>
        <taxon>Eubacteriales</taxon>
        <taxon>Clostridiales Family XVII. Incertae Sedis</taxon>
        <taxon>Sulfobacillus</taxon>
    </lineage>
</organism>
<protein>
    <recommendedName>
        <fullName evidence="4">nicotinate-nucleotide diphosphorylase (carboxylating)</fullName>
        <ecNumber evidence="4">2.4.2.19</ecNumber>
    </recommendedName>
    <alternativeName>
        <fullName evidence="8">Quinolinate phosphoribosyltransferase [decarboxylating]</fullName>
    </alternativeName>
</protein>
<evidence type="ECO:0000259" key="11">
    <source>
        <dbReference type="Pfam" id="PF01729"/>
    </source>
</evidence>
<evidence type="ECO:0000256" key="4">
    <source>
        <dbReference type="ARBA" id="ARBA00011944"/>
    </source>
</evidence>